<accession>A0A8K0L1C9</accession>
<dbReference type="Gene3D" id="1.10.8.270">
    <property type="entry name" value="putative rabgap domain of human tbc1 domain family member 14 like domains"/>
    <property type="match status" value="1"/>
</dbReference>
<dbReference type="PANTHER" id="PTHR47219">
    <property type="entry name" value="RAB GTPASE-ACTIVATING PROTEIN 1-LIKE"/>
    <property type="match status" value="1"/>
</dbReference>
<feature type="compositionally biased region" description="Polar residues" evidence="1">
    <location>
        <begin position="84"/>
        <end position="100"/>
    </location>
</feature>
<feature type="domain" description="Rab-GAP TBC" evidence="2">
    <location>
        <begin position="569"/>
        <end position="811"/>
    </location>
</feature>
<feature type="region of interest" description="Disordered" evidence="1">
    <location>
        <begin position="337"/>
        <end position="374"/>
    </location>
</feature>
<evidence type="ECO:0000313" key="3">
    <source>
        <dbReference type="EMBL" id="KAG8624023.1"/>
    </source>
</evidence>
<name>A0A8K0L1C9_9PEZI</name>
<feature type="compositionally biased region" description="Polar residues" evidence="1">
    <location>
        <begin position="242"/>
        <end position="264"/>
    </location>
</feature>
<dbReference type="GO" id="GO:0005096">
    <property type="term" value="F:GTPase activator activity"/>
    <property type="evidence" value="ECO:0007669"/>
    <property type="project" value="TreeGrafter"/>
</dbReference>
<sequence length="869" mass="96417">MQVGLAIHPAPVHLSRFDDPDAAFSHKHPRRRRTRHSFCINIPEGDNVPVHSLNSRKHHAVRSGSTVADNKHSFQPPTVKAIVDTSSDSEPSDGTVSPNLSAAPVPRVHSFDMAVPASRSFTIDMAAPDSPPDLSSSKSSKSSSSFRSSILSETLSTENITHFEDISLDEKRDSYDFAQKDARSRPAARPLHSMMGSRKKLAHTVDNVRTVHVAQNRSGPGARPLDERSTNMPVRQMRPGFRNTSGSYAPRSPTISGESRSPSPTKGFMHNGLQRSGASIPGSTAQSFLSVQGMSRRKTWAPGRKTVKQLEDEYHDSDEDVPEDAVIWNVPISPLEPFTAASRDPSPRRMSSQSSLSSNGQTYKHPSAPNTAVMAPHPNPHLRLPRSATTGSFPTEPFTDMYSLRERHKSWQNDLSSEAKQISLALEVHANRPSIDSKLNTPAGSPPNSALSRRQSNVSSLSLPPIQKSNVMIDPLPISKEKEAVLARTRPSWLPPKNKKEERKHLKEWERMMAHSAIADRRRAAKQLEELESSRQTKDNVERIWQDHVLPNWDAVMNEPRTRELWWRGVNPKIRGEVWKRAIGNGLQLSSTSYSKALERSSSLDEHVVKQISVDAATAFPETGLFKEETPMYTSLVDVLKAYAAYRPSTGYQSSMTRPAAVLLLNMEPSDAFIALANILNRSLPNAFLINDRQGIDKWTDIVWSTLKYKFPKLHHHLIQKAQEVKVEKPEDSFAVERNDSVAATPVLETVLSPPLERIPSPPTSRSGRPVSGAGKADGEKLVRPMFESLFTGHLDLETTSRLWDVYVFEGDKLLVRAFTGVLGLLESGLYGTKEEVLAVLGKRETVLEIGSSEEVLKAVREAGKVDRR</sequence>
<feature type="region of interest" description="Disordered" evidence="1">
    <location>
        <begin position="754"/>
        <end position="777"/>
    </location>
</feature>
<evidence type="ECO:0000313" key="4">
    <source>
        <dbReference type="Proteomes" id="UP000809789"/>
    </source>
</evidence>
<feature type="region of interest" description="Disordered" evidence="1">
    <location>
        <begin position="433"/>
        <end position="463"/>
    </location>
</feature>
<dbReference type="InterPro" id="IPR000195">
    <property type="entry name" value="Rab-GAP-TBC_dom"/>
</dbReference>
<dbReference type="Gene3D" id="1.10.10.750">
    <property type="entry name" value="Ypt/Rab-GAP domain of gyp1p, domain 1"/>
    <property type="match status" value="1"/>
</dbReference>
<feature type="compositionally biased region" description="Polar residues" evidence="1">
    <location>
        <begin position="437"/>
        <end position="463"/>
    </location>
</feature>
<dbReference type="PROSITE" id="PS50086">
    <property type="entry name" value="TBC_RABGAP"/>
    <property type="match status" value="1"/>
</dbReference>
<dbReference type="GO" id="GO:0031267">
    <property type="term" value="F:small GTPase binding"/>
    <property type="evidence" value="ECO:0007669"/>
    <property type="project" value="TreeGrafter"/>
</dbReference>
<dbReference type="SUPFAM" id="SSF47923">
    <property type="entry name" value="Ypt/Rab-GAP domain of gyp1p"/>
    <property type="match status" value="2"/>
</dbReference>
<feature type="compositionally biased region" description="Low complexity" evidence="1">
    <location>
        <begin position="342"/>
        <end position="358"/>
    </location>
</feature>
<dbReference type="InterPro" id="IPR050302">
    <property type="entry name" value="Rab_GAP_TBC_domain"/>
</dbReference>
<dbReference type="Pfam" id="PF00566">
    <property type="entry name" value="RabGAP-TBC"/>
    <property type="match status" value="1"/>
</dbReference>
<feature type="compositionally biased region" description="Polar residues" evidence="1">
    <location>
        <begin position="359"/>
        <end position="370"/>
    </location>
</feature>
<dbReference type="Proteomes" id="UP000809789">
    <property type="component" value="Unassembled WGS sequence"/>
</dbReference>
<feature type="region of interest" description="Disordered" evidence="1">
    <location>
        <begin position="123"/>
        <end position="145"/>
    </location>
</feature>
<keyword evidence="4" id="KW-1185">Reference proteome</keyword>
<reference evidence="3" key="1">
    <citation type="submission" date="2021-07" db="EMBL/GenBank/DDBJ databases">
        <title>Elsinoe batatas strain:CRI-CJ2 Genome sequencing and assembly.</title>
        <authorList>
            <person name="Huang L."/>
        </authorList>
    </citation>
    <scope>NUCLEOTIDE SEQUENCE</scope>
    <source>
        <strain evidence="3">CRI-CJ2</strain>
    </source>
</reference>
<organism evidence="3 4">
    <name type="scientific">Elsinoe batatas</name>
    <dbReference type="NCBI Taxonomy" id="2601811"/>
    <lineage>
        <taxon>Eukaryota</taxon>
        <taxon>Fungi</taxon>
        <taxon>Dikarya</taxon>
        <taxon>Ascomycota</taxon>
        <taxon>Pezizomycotina</taxon>
        <taxon>Dothideomycetes</taxon>
        <taxon>Dothideomycetidae</taxon>
        <taxon>Myriangiales</taxon>
        <taxon>Elsinoaceae</taxon>
        <taxon>Elsinoe</taxon>
    </lineage>
</organism>
<dbReference type="AlphaFoldDB" id="A0A8K0L1C9"/>
<feature type="compositionally biased region" description="Low complexity" evidence="1">
    <location>
        <begin position="132"/>
        <end position="145"/>
    </location>
</feature>
<dbReference type="InterPro" id="IPR035969">
    <property type="entry name" value="Rab-GAP_TBC_sf"/>
</dbReference>
<feature type="region of interest" description="Disordered" evidence="1">
    <location>
        <begin position="215"/>
        <end position="283"/>
    </location>
</feature>
<proteinExistence type="predicted"/>
<feature type="compositionally biased region" description="Polar residues" evidence="1">
    <location>
        <begin position="273"/>
        <end position="283"/>
    </location>
</feature>
<dbReference type="SMART" id="SM00164">
    <property type="entry name" value="TBC"/>
    <property type="match status" value="1"/>
</dbReference>
<protein>
    <recommendedName>
        <fullName evidence="2">Rab-GAP TBC domain-containing protein</fullName>
    </recommendedName>
</protein>
<gene>
    <name evidence="3" type="ORF">KVT40_008999</name>
</gene>
<comment type="caution">
    <text evidence="3">The sequence shown here is derived from an EMBL/GenBank/DDBJ whole genome shotgun (WGS) entry which is preliminary data.</text>
</comment>
<evidence type="ECO:0000256" key="1">
    <source>
        <dbReference type="SAM" id="MobiDB-lite"/>
    </source>
</evidence>
<evidence type="ECO:0000259" key="2">
    <source>
        <dbReference type="PROSITE" id="PS50086"/>
    </source>
</evidence>
<feature type="region of interest" description="Disordered" evidence="1">
    <location>
        <begin position="83"/>
        <end position="103"/>
    </location>
</feature>
<dbReference type="OrthoDB" id="289721at2759"/>
<dbReference type="Gene3D" id="1.10.472.80">
    <property type="entry name" value="Ypt/Rab-GAP domain of gyp1p, domain 3"/>
    <property type="match status" value="1"/>
</dbReference>
<dbReference type="EMBL" id="JAESVG020000010">
    <property type="protein sequence ID" value="KAG8624023.1"/>
    <property type="molecule type" value="Genomic_DNA"/>
</dbReference>
<dbReference type="PANTHER" id="PTHR47219:SF9">
    <property type="entry name" value="GTPASE ACTIVATING PROTEIN AND CENTROSOME-ASSOCIATED, ISOFORM B"/>
    <property type="match status" value="1"/>
</dbReference>